<evidence type="ECO:0000313" key="6">
    <source>
        <dbReference type="Proteomes" id="UP000790347"/>
    </source>
</evidence>
<feature type="region of interest" description="Disordered" evidence="3">
    <location>
        <begin position="684"/>
        <end position="726"/>
    </location>
</feature>
<dbReference type="Gene3D" id="2.120.10.30">
    <property type="entry name" value="TolB, C-terminal domain"/>
    <property type="match status" value="1"/>
</dbReference>
<dbReference type="PANTHER" id="PTHR24104">
    <property type="entry name" value="E3 UBIQUITIN-PROTEIN LIGASE NHLRC1-RELATED"/>
    <property type="match status" value="1"/>
</dbReference>
<proteinExistence type="predicted"/>
<evidence type="ECO:0000256" key="1">
    <source>
        <dbReference type="ARBA" id="ARBA00022737"/>
    </source>
</evidence>
<dbReference type="Gene3D" id="1.20.960.50">
    <property type="entry name" value="Cleavage stimulation factor subunit 1, dimerisation domain"/>
    <property type="match status" value="1"/>
</dbReference>
<feature type="compositionally biased region" description="Low complexity" evidence="3">
    <location>
        <begin position="1212"/>
        <end position="1221"/>
    </location>
</feature>
<evidence type="ECO:0000256" key="3">
    <source>
        <dbReference type="SAM" id="MobiDB-lite"/>
    </source>
</evidence>
<dbReference type="Pfam" id="PF01436">
    <property type="entry name" value="NHL"/>
    <property type="match status" value="1"/>
</dbReference>
<dbReference type="PANTHER" id="PTHR24104:SF51">
    <property type="entry name" value="SMP-30_GLUCONOLACTONASE_LRE-LIKE REGION DOMAIN-CONTAINING PROTEIN"/>
    <property type="match status" value="1"/>
</dbReference>
<accession>A0A922ICW6</accession>
<dbReference type="InterPro" id="IPR032028">
    <property type="entry name" value="CSTF1_dimer"/>
</dbReference>
<dbReference type="InterPro" id="IPR011042">
    <property type="entry name" value="6-blade_b-propeller_TolB-like"/>
</dbReference>
<feature type="region of interest" description="Disordered" evidence="3">
    <location>
        <begin position="315"/>
        <end position="357"/>
    </location>
</feature>
<feature type="compositionally biased region" description="Low complexity" evidence="3">
    <location>
        <begin position="691"/>
        <end position="726"/>
    </location>
</feature>
<name>A0A922ICW6_DERFA</name>
<keyword evidence="1" id="KW-0677">Repeat</keyword>
<reference evidence="5" key="1">
    <citation type="submission" date="2013-05" db="EMBL/GenBank/DDBJ databases">
        <authorList>
            <person name="Yim A.K.Y."/>
            <person name="Chan T.F."/>
            <person name="Ji K.M."/>
            <person name="Liu X.Y."/>
            <person name="Zhou J.W."/>
            <person name="Li R.Q."/>
            <person name="Yang K.Y."/>
            <person name="Li J."/>
            <person name="Li M."/>
            <person name="Law P.T.W."/>
            <person name="Wu Y.L."/>
            <person name="Cai Z.L."/>
            <person name="Qin H."/>
            <person name="Bao Y."/>
            <person name="Leung R.K.K."/>
            <person name="Ng P.K.S."/>
            <person name="Zou J."/>
            <person name="Zhong X.J."/>
            <person name="Ran P.X."/>
            <person name="Zhong N.S."/>
            <person name="Liu Z.G."/>
            <person name="Tsui S.K.W."/>
        </authorList>
    </citation>
    <scope>NUCLEOTIDE SEQUENCE</scope>
    <source>
        <strain evidence="5">Derf</strain>
        <tissue evidence="5">Whole organism</tissue>
    </source>
</reference>
<feature type="compositionally biased region" description="Polar residues" evidence="3">
    <location>
        <begin position="1222"/>
        <end position="1247"/>
    </location>
</feature>
<dbReference type="Proteomes" id="UP000790347">
    <property type="component" value="Unassembled WGS sequence"/>
</dbReference>
<gene>
    <name evidence="5" type="ORF">DERF_001995</name>
</gene>
<dbReference type="PROSITE" id="PS51125">
    <property type="entry name" value="NHL"/>
    <property type="match status" value="1"/>
</dbReference>
<dbReference type="InterPro" id="IPR050952">
    <property type="entry name" value="TRIM-NHL_E3_ligases"/>
</dbReference>
<evidence type="ECO:0000256" key="2">
    <source>
        <dbReference type="PROSITE-ProRule" id="PRU00504"/>
    </source>
</evidence>
<dbReference type="CDD" id="cd14959">
    <property type="entry name" value="NHL_brat_like"/>
    <property type="match status" value="1"/>
</dbReference>
<evidence type="ECO:0000313" key="5">
    <source>
        <dbReference type="EMBL" id="KAH9528021.1"/>
    </source>
</evidence>
<dbReference type="EMBL" id="ASGP02000001">
    <property type="protein sequence ID" value="KAH9528021.1"/>
    <property type="molecule type" value="Genomic_DNA"/>
</dbReference>
<dbReference type="InterPro" id="IPR001258">
    <property type="entry name" value="NHL_repeat"/>
</dbReference>
<comment type="caution">
    <text evidence="5">The sequence shown here is derived from an EMBL/GenBank/DDBJ whole genome shotgun (WGS) entry which is preliminary data.</text>
</comment>
<sequence length="1548" mass="171158">MYISNGHAKQLVESKSCFTSKMRSCPQTFDENWLERFKQQYLQSFHEKQCTLRVREILDQTLLSNSMTSVDEIFVYWPIHHQSINTDDDDDDNDNDHEIYIDSSPTWLQHRDAMTYLYNFCELLMSIEARFVHAEQKDLCQQLAREIRTHLYWITNDERFKVCGSNDNDESSPSPFSSLSPQSSSIDLIDNNIVNHHKPQKQEKLSSHVIISHNYNSSNNCQQQHQLFHSILHHLLRILYEILMKLNQSDHHHNDGINNIVVGNRLKFFQIFSKLFERFESLSSDHTSLYNQWMRQLNSLLMILIKYGTNYQHQNNDDNSGNNALKDLDNCKRQSTQSEHPTPLDHNRFNETITSTLPSNNNYNKAIILNVDSKDNVDHDDDINGDENNDDECSAITSTVSIIPPSNDTITSNNDQLTASIKYFENQSHQSVTDGFQSFQSPIPTLTKLNEFESNDTTTSSATMVEPSLFQQQQLRKFTIYQNQSPSDCSIKMAIINNGSGTQTNTNSSTQVERNTSSSAASVSSGPSSGVGSLSDSYSRSVGINGNSGLGLVEQNSNMLFNSNTSPASPESSLSPNKFLPVGSVSSSSASMAPSPAHFATVSIGNSGSTTDENALSMLLQMNQCQLIDDLVDGLPKLITPPPSAPQHQSQFTNNNNKILTQSKESPTSNVSNQFGFDFNSLNSTNRTAINRNPQRQPQQPIVDESSNFGFNNTNSSTIQNGSSSNGGSNNFFNEFNITSLFSSFDDNVSSVESATVITDHFTSQPQPQIQSTNQQPTSILKQYPDNDPNVQLQNQCFTMTMLEGNELQQHQQPQQQQQLRNQTSMAKFPIPQSAANKQMSMMSKYMSPASTLPQQHQTLTNPSNIIAGQQHQTSSVGHSPSIHPSLDQSQQQEEQFCERQTLYRLIISQLLFDGHRNIACHISNAEHIKCDSFLIGPSQELHKLVTFAKAKKKEDILIDKPIQMTMTNNVNNASFPATGRSTTNSATGPFYDMVDSNGSPTLNSPQSLLAGRTSVSQQASHPLRMDDCNQFVKNIFGDPSSTSSNTLAGFGSSNPMFPARNGGLATSPSIVTPHTPQSQCASALILDSYADLSSSATDLYSPSSGPIDYFSANRSPDVSGMNATTSLFGKSTDLQQRQMVMSGNRGTGSASAVATGSNDLILTDACLKNLNQLAKLNSGPHGAAAINHQSLMFGRSASAMATMSTLGNGNGSASASNNNNVLSRSPLTIKSPTGHPSASHTTGQGKSHQIMQIVHKFGSLGQLKSQFSSPHGFCLGISDEIIIADTNNHRICVYDKNGVCKQMFGNPGKDEGQLWYPRKIAMIPPSFVRSNTNSPYYVICDRGMERSRMQIFTRTGSFVRKIPIRYIDIVAGIAINNRGHIVVVDSVSPTIYVITIDNGTLIEWRDCGNYMCEPSDVAIYEDDYYICDFKGHCVVVINSNGDFIRKIGMEGLTSFPNGIDISPAGDIFVGDSHGNKFHVVVFNRDGRLLAEYECPYCKVSRCCGLKLTKDNNIVTLAKNNHHVLVLNPNFQQQSQSTQLQQQQQPSL</sequence>
<reference evidence="5" key="2">
    <citation type="journal article" date="2022" name="Res Sq">
        <title>Comparative Genomics Reveals Insights into the Divergent Evolution of Astigmatic Mites and Household Pest Adaptations.</title>
        <authorList>
            <person name="Xiong Q."/>
            <person name="Wan A.T.-Y."/>
            <person name="Liu X.-Y."/>
            <person name="Fung C.S.-H."/>
            <person name="Xiao X."/>
            <person name="Malainual N."/>
            <person name="Hou J."/>
            <person name="Wang L."/>
            <person name="Wang M."/>
            <person name="Yang K."/>
            <person name="Cui Y."/>
            <person name="Leung E."/>
            <person name="Nong W."/>
            <person name="Shin S.-K."/>
            <person name="Au S."/>
            <person name="Jeong K.Y."/>
            <person name="Chew F.T."/>
            <person name="Hui J."/>
            <person name="Leung T.F."/>
            <person name="Tungtrongchitr A."/>
            <person name="Zhong N."/>
            <person name="Liu Z."/>
            <person name="Tsui S."/>
        </authorList>
    </citation>
    <scope>NUCLEOTIDE SEQUENCE</scope>
    <source>
        <strain evidence="5">Derf</strain>
        <tissue evidence="5">Whole organism</tissue>
    </source>
</reference>
<evidence type="ECO:0000259" key="4">
    <source>
        <dbReference type="Pfam" id="PF16699"/>
    </source>
</evidence>
<feature type="domain" description="Cleavage stimulation factor subunit 1 dimerisation" evidence="4">
    <location>
        <begin position="899"/>
        <end position="951"/>
    </location>
</feature>
<dbReference type="Pfam" id="PF16699">
    <property type="entry name" value="CSTF1_dimer"/>
    <property type="match status" value="1"/>
</dbReference>
<dbReference type="SUPFAM" id="SSF101898">
    <property type="entry name" value="NHL repeat"/>
    <property type="match status" value="1"/>
</dbReference>
<feature type="repeat" description="NHL" evidence="2">
    <location>
        <begin position="1255"/>
        <end position="1298"/>
    </location>
</feature>
<dbReference type="GO" id="GO:0061630">
    <property type="term" value="F:ubiquitin protein ligase activity"/>
    <property type="evidence" value="ECO:0007669"/>
    <property type="project" value="TreeGrafter"/>
</dbReference>
<feature type="region of interest" description="Disordered" evidence="3">
    <location>
        <begin position="1210"/>
        <end position="1247"/>
    </location>
</feature>
<organism evidence="5 6">
    <name type="scientific">Dermatophagoides farinae</name>
    <name type="common">American house dust mite</name>
    <dbReference type="NCBI Taxonomy" id="6954"/>
    <lineage>
        <taxon>Eukaryota</taxon>
        <taxon>Metazoa</taxon>
        <taxon>Ecdysozoa</taxon>
        <taxon>Arthropoda</taxon>
        <taxon>Chelicerata</taxon>
        <taxon>Arachnida</taxon>
        <taxon>Acari</taxon>
        <taxon>Acariformes</taxon>
        <taxon>Sarcoptiformes</taxon>
        <taxon>Astigmata</taxon>
        <taxon>Psoroptidia</taxon>
        <taxon>Analgoidea</taxon>
        <taxon>Pyroglyphidae</taxon>
        <taxon>Dermatophagoidinae</taxon>
        <taxon>Dermatophagoides</taxon>
    </lineage>
</organism>
<dbReference type="InterPro" id="IPR038184">
    <property type="entry name" value="CSTF1_dimer_sf"/>
</dbReference>
<protein>
    <recommendedName>
        <fullName evidence="4">Cleavage stimulation factor subunit 1 dimerisation domain-containing protein</fullName>
    </recommendedName>
</protein>
<dbReference type="GO" id="GO:0000209">
    <property type="term" value="P:protein polyubiquitination"/>
    <property type="evidence" value="ECO:0007669"/>
    <property type="project" value="TreeGrafter"/>
</dbReference>
<keyword evidence="6" id="KW-1185">Reference proteome</keyword>
<dbReference type="GO" id="GO:0043161">
    <property type="term" value="P:proteasome-mediated ubiquitin-dependent protein catabolic process"/>
    <property type="evidence" value="ECO:0007669"/>
    <property type="project" value="TreeGrafter"/>
</dbReference>
<feature type="region of interest" description="Disordered" evidence="3">
    <location>
        <begin position="500"/>
        <end position="538"/>
    </location>
</feature>